<keyword evidence="1" id="KW-0808">Transferase</keyword>
<feature type="region of interest" description="Disordered" evidence="5">
    <location>
        <begin position="1"/>
        <end position="26"/>
    </location>
</feature>
<dbReference type="PIRSF" id="PIRSF036625">
    <property type="entry name" value="GAF_ANTAR"/>
    <property type="match status" value="1"/>
</dbReference>
<comment type="caution">
    <text evidence="7">The sequence shown here is derived from an EMBL/GenBank/DDBJ whole genome shotgun (WGS) entry which is preliminary data.</text>
</comment>
<dbReference type="InterPro" id="IPR003018">
    <property type="entry name" value="GAF"/>
</dbReference>
<dbReference type="Proteomes" id="UP001201161">
    <property type="component" value="Unassembled WGS sequence"/>
</dbReference>
<dbReference type="InterPro" id="IPR029016">
    <property type="entry name" value="GAF-like_dom_sf"/>
</dbReference>
<evidence type="ECO:0000256" key="3">
    <source>
        <dbReference type="ARBA" id="ARBA00023015"/>
    </source>
</evidence>
<dbReference type="EMBL" id="JAKJHZ010000003">
    <property type="protein sequence ID" value="MCF6376663.1"/>
    <property type="molecule type" value="Genomic_DNA"/>
</dbReference>
<evidence type="ECO:0000313" key="8">
    <source>
        <dbReference type="Proteomes" id="UP001201161"/>
    </source>
</evidence>
<reference evidence="7 8" key="1">
    <citation type="submission" date="2022-01" db="EMBL/GenBank/DDBJ databases">
        <title>Nocardioides sp. nov., an actinomycete isolated from mining soil.</title>
        <authorList>
            <person name="Liu L."/>
        </authorList>
    </citation>
    <scope>NUCLEOTIDE SEQUENCE [LARGE SCALE GENOMIC DNA]</scope>
    <source>
        <strain evidence="7 8">KLBMP 9356</strain>
    </source>
</reference>
<name>A0ABS9H8M3_9ACTN</name>
<dbReference type="InterPro" id="IPR012074">
    <property type="entry name" value="GAF_ANTAR"/>
</dbReference>
<keyword evidence="8" id="KW-1185">Reference proteome</keyword>
<evidence type="ECO:0000256" key="2">
    <source>
        <dbReference type="ARBA" id="ARBA00022777"/>
    </source>
</evidence>
<keyword evidence="2" id="KW-0418">Kinase</keyword>
<keyword evidence="4" id="KW-0804">Transcription</keyword>
<dbReference type="InterPro" id="IPR005561">
    <property type="entry name" value="ANTAR"/>
</dbReference>
<dbReference type="InterPro" id="IPR036388">
    <property type="entry name" value="WH-like_DNA-bd_sf"/>
</dbReference>
<dbReference type="PROSITE" id="PS50921">
    <property type="entry name" value="ANTAR"/>
    <property type="match status" value="1"/>
</dbReference>
<organism evidence="7 8">
    <name type="scientific">Nocardioides potassii</name>
    <dbReference type="NCBI Taxonomy" id="2911371"/>
    <lineage>
        <taxon>Bacteria</taxon>
        <taxon>Bacillati</taxon>
        <taxon>Actinomycetota</taxon>
        <taxon>Actinomycetes</taxon>
        <taxon>Propionibacteriales</taxon>
        <taxon>Nocardioidaceae</taxon>
        <taxon>Nocardioides</taxon>
    </lineage>
</organism>
<dbReference type="Gene3D" id="3.30.450.40">
    <property type="match status" value="1"/>
</dbReference>
<dbReference type="Pfam" id="PF13185">
    <property type="entry name" value="GAF_2"/>
    <property type="match status" value="1"/>
</dbReference>
<evidence type="ECO:0000256" key="4">
    <source>
        <dbReference type="ARBA" id="ARBA00023163"/>
    </source>
</evidence>
<evidence type="ECO:0000256" key="5">
    <source>
        <dbReference type="SAM" id="MobiDB-lite"/>
    </source>
</evidence>
<dbReference type="RefSeq" id="WP_236399063.1">
    <property type="nucleotide sequence ID" value="NZ_JAKJHZ010000003.1"/>
</dbReference>
<dbReference type="Gene3D" id="1.10.10.10">
    <property type="entry name" value="Winged helix-like DNA-binding domain superfamily/Winged helix DNA-binding domain"/>
    <property type="match status" value="1"/>
</dbReference>
<accession>A0ABS9H8M3</accession>
<evidence type="ECO:0000259" key="6">
    <source>
        <dbReference type="PROSITE" id="PS50921"/>
    </source>
</evidence>
<dbReference type="SMART" id="SM01012">
    <property type="entry name" value="ANTAR"/>
    <property type="match status" value="1"/>
</dbReference>
<dbReference type="SMART" id="SM00065">
    <property type="entry name" value="GAF"/>
    <property type="match status" value="1"/>
</dbReference>
<dbReference type="Pfam" id="PF03861">
    <property type="entry name" value="ANTAR"/>
    <property type="match status" value="1"/>
</dbReference>
<dbReference type="SUPFAM" id="SSF55781">
    <property type="entry name" value="GAF domain-like"/>
    <property type="match status" value="1"/>
</dbReference>
<evidence type="ECO:0000256" key="1">
    <source>
        <dbReference type="ARBA" id="ARBA00022679"/>
    </source>
</evidence>
<evidence type="ECO:0000313" key="7">
    <source>
        <dbReference type="EMBL" id="MCF6376663.1"/>
    </source>
</evidence>
<dbReference type="SUPFAM" id="SSF52172">
    <property type="entry name" value="CheY-like"/>
    <property type="match status" value="1"/>
</dbReference>
<proteinExistence type="predicted"/>
<keyword evidence="3" id="KW-0805">Transcription regulation</keyword>
<gene>
    <name evidence="7" type="ORF">L2K70_03525</name>
</gene>
<dbReference type="InterPro" id="IPR011006">
    <property type="entry name" value="CheY-like_superfamily"/>
</dbReference>
<protein>
    <submittedName>
        <fullName evidence="7">GAF and ANTAR domain-containing protein</fullName>
    </submittedName>
</protein>
<feature type="domain" description="ANTAR" evidence="6">
    <location>
        <begin position="182"/>
        <end position="243"/>
    </location>
</feature>
<sequence>MSSHSEWRGSRARHDRGTLNSMASGSLSERMAWTGRRLQETHDDPRATFQTAVEVTHSSIEECDAVGMSFVSRKHTVTTVAATDELAVVADQLQYDLREGPRLDAVWEKHIVRSRDLSADPRWPTWGPRVSEQTSARSVVSYQLFTNADHLGALNLYSKEVDAFDDTTMEEGYAIAAHISIAVSSALEIDALAQGLASRTVIGQATGILMERYDLDSSRAFSVLARLSSQGNIKIRTLAEQIVDNRHDGVGLPPSIDHRPLSRGTG</sequence>